<dbReference type="InterPro" id="IPR036086">
    <property type="entry name" value="ParB/Sulfiredoxin_sf"/>
</dbReference>
<proteinExistence type="inferred from homology"/>
<dbReference type="InterPro" id="IPR050336">
    <property type="entry name" value="Chromosome_partition/occlusion"/>
</dbReference>
<name>A0A1J5IIL3_9BACT</name>
<dbReference type="Gene3D" id="1.10.10.2830">
    <property type="match status" value="1"/>
</dbReference>
<dbReference type="STRING" id="1817892.AUK40_04405"/>
<accession>A0A1J5IIL3</accession>
<dbReference type="InterPro" id="IPR041468">
    <property type="entry name" value="HTH_ParB/Spo0J"/>
</dbReference>
<dbReference type="PANTHER" id="PTHR33375:SF1">
    <property type="entry name" value="CHROMOSOME-PARTITIONING PROTEIN PARB-RELATED"/>
    <property type="match status" value="1"/>
</dbReference>
<dbReference type="GO" id="GO:0007059">
    <property type="term" value="P:chromosome segregation"/>
    <property type="evidence" value="ECO:0007669"/>
    <property type="project" value="UniProtKB-KW"/>
</dbReference>
<evidence type="ECO:0000256" key="2">
    <source>
        <dbReference type="ARBA" id="ARBA00022829"/>
    </source>
</evidence>
<comment type="caution">
    <text evidence="5">The sequence shown here is derived from an EMBL/GenBank/DDBJ whole genome shotgun (WGS) entry which is preliminary data.</text>
</comment>
<dbReference type="Gene3D" id="3.90.1530.30">
    <property type="match status" value="1"/>
</dbReference>
<dbReference type="InterPro" id="IPR057240">
    <property type="entry name" value="ParB_dimer_C"/>
</dbReference>
<dbReference type="Proteomes" id="UP000183245">
    <property type="component" value="Unassembled WGS sequence"/>
</dbReference>
<dbReference type="InterPro" id="IPR003115">
    <property type="entry name" value="ParB_N"/>
</dbReference>
<dbReference type="GO" id="GO:0045881">
    <property type="term" value="P:positive regulation of sporulation resulting in formation of a cellular spore"/>
    <property type="evidence" value="ECO:0007669"/>
    <property type="project" value="TreeGrafter"/>
</dbReference>
<keyword evidence="2" id="KW-0159">Chromosome partition</keyword>
<evidence type="ECO:0000313" key="6">
    <source>
        <dbReference type="Proteomes" id="UP000183245"/>
    </source>
</evidence>
<organism evidence="5 6">
    <name type="scientific">Candidatus Wirthbacteria bacterium CG2_30_54_11</name>
    <dbReference type="NCBI Taxonomy" id="1817892"/>
    <lineage>
        <taxon>Bacteria</taxon>
        <taxon>Candidatus Wirthbacteria</taxon>
    </lineage>
</organism>
<dbReference type="Pfam" id="PF23552">
    <property type="entry name" value="ParB_C"/>
    <property type="match status" value="1"/>
</dbReference>
<dbReference type="NCBIfam" id="TIGR00180">
    <property type="entry name" value="parB_part"/>
    <property type="match status" value="1"/>
</dbReference>
<sequence>MQQKSRLGRGLNALIPQKATLNAGEGVRNIQVSSIVPNPYQPRQAMDDASLEELAASIRQFGVLQPVLVVSEAGEYQLISGHRRLAACKKAGLATIPAIIRDQNHQERLEISLVENVQRENLNPVEEAHAYQRLHEEFNIPLKDIAHRVGKKLPTVSNTLRLLSLPSAVLQGLTEGKTTEGHARALLGLVDPHLIEIAYGQILKDRLNVREVEDLVRKYLSTRLTGKTSKAQKQTLSRWDYQEKHLMDHLGARVHIQERQGKGTIALEFYSEEELTRLIELLLQVDD</sequence>
<dbReference type="InterPro" id="IPR004437">
    <property type="entry name" value="ParB/RepB/Spo0J"/>
</dbReference>
<protein>
    <recommendedName>
        <fullName evidence="4">ParB-like N-terminal domain-containing protein</fullName>
    </recommendedName>
</protein>
<comment type="similarity">
    <text evidence="1">Belongs to the ParB family.</text>
</comment>
<evidence type="ECO:0000259" key="4">
    <source>
        <dbReference type="SMART" id="SM00470"/>
    </source>
</evidence>
<dbReference type="GO" id="GO:0003677">
    <property type="term" value="F:DNA binding"/>
    <property type="evidence" value="ECO:0007669"/>
    <property type="project" value="UniProtKB-KW"/>
</dbReference>
<dbReference type="FunFam" id="3.90.1530.30:FF:000001">
    <property type="entry name" value="Chromosome partitioning protein ParB"/>
    <property type="match status" value="1"/>
</dbReference>
<dbReference type="Pfam" id="PF02195">
    <property type="entry name" value="ParB_N"/>
    <property type="match status" value="1"/>
</dbReference>
<dbReference type="CDD" id="cd16393">
    <property type="entry name" value="SPO0J_N"/>
    <property type="match status" value="1"/>
</dbReference>
<dbReference type="SMART" id="SM00470">
    <property type="entry name" value="ParB"/>
    <property type="match status" value="1"/>
</dbReference>
<dbReference type="PANTHER" id="PTHR33375">
    <property type="entry name" value="CHROMOSOME-PARTITIONING PROTEIN PARB-RELATED"/>
    <property type="match status" value="1"/>
</dbReference>
<reference evidence="5 6" key="1">
    <citation type="journal article" date="2016" name="Environ. Microbiol.">
        <title>Genomic resolution of a cold subsurface aquifer community provides metabolic insights for novel microbes adapted to high CO concentrations.</title>
        <authorList>
            <person name="Probst A.J."/>
            <person name="Castelle C.J."/>
            <person name="Singh A."/>
            <person name="Brown C.T."/>
            <person name="Anantharaman K."/>
            <person name="Sharon I."/>
            <person name="Hug L.A."/>
            <person name="Burstein D."/>
            <person name="Emerson J.B."/>
            <person name="Thomas B.C."/>
            <person name="Banfield J.F."/>
        </authorList>
    </citation>
    <scope>NUCLEOTIDE SEQUENCE [LARGE SCALE GENOMIC DNA]</scope>
    <source>
        <strain evidence="5">CG2_30_54_11</strain>
    </source>
</reference>
<gene>
    <name evidence="5" type="ORF">AUK40_04405</name>
</gene>
<evidence type="ECO:0000313" key="5">
    <source>
        <dbReference type="EMBL" id="OIP96908.1"/>
    </source>
</evidence>
<dbReference type="Pfam" id="PF17762">
    <property type="entry name" value="HTH_ParB"/>
    <property type="match status" value="1"/>
</dbReference>
<keyword evidence="3" id="KW-0238">DNA-binding</keyword>
<dbReference type="EMBL" id="MNZT01000076">
    <property type="protein sequence ID" value="OIP96908.1"/>
    <property type="molecule type" value="Genomic_DNA"/>
</dbReference>
<dbReference type="SUPFAM" id="SSF110849">
    <property type="entry name" value="ParB/Sulfiredoxin"/>
    <property type="match status" value="1"/>
</dbReference>
<dbReference type="GO" id="GO:0005694">
    <property type="term" value="C:chromosome"/>
    <property type="evidence" value="ECO:0007669"/>
    <property type="project" value="TreeGrafter"/>
</dbReference>
<dbReference type="AlphaFoldDB" id="A0A1J5IIL3"/>
<evidence type="ECO:0000256" key="3">
    <source>
        <dbReference type="ARBA" id="ARBA00023125"/>
    </source>
</evidence>
<feature type="domain" description="ParB-like N-terminal" evidence="4">
    <location>
        <begin position="28"/>
        <end position="117"/>
    </location>
</feature>
<evidence type="ECO:0000256" key="1">
    <source>
        <dbReference type="ARBA" id="ARBA00006295"/>
    </source>
</evidence>
<dbReference type="FunFam" id="1.10.10.2830:FF:000001">
    <property type="entry name" value="Chromosome partitioning protein ParB"/>
    <property type="match status" value="1"/>
</dbReference>